<accession>A0A162MQF9</accession>
<dbReference type="Gene3D" id="3.30.920.50">
    <property type="entry name" value="Beta-1,3-glucanase, C-terminal domain"/>
    <property type="match status" value="1"/>
</dbReference>
<reference evidence="3 4" key="1">
    <citation type="journal article" date="2016" name="Genome Biol. Evol.">
        <title>Divergent and convergent evolution of fungal pathogenicity.</title>
        <authorList>
            <person name="Shang Y."/>
            <person name="Xiao G."/>
            <person name="Zheng P."/>
            <person name="Cen K."/>
            <person name="Zhan S."/>
            <person name="Wang C."/>
        </authorList>
    </citation>
    <scope>NUCLEOTIDE SEQUENCE [LARGE SCALE GENOMIC DNA]</scope>
    <source>
        <strain evidence="3 4">RCEF 264</strain>
    </source>
</reference>
<dbReference type="InterPro" id="IPR037176">
    <property type="entry name" value="Osmotin/thaumatin-like_sf"/>
</dbReference>
<organism evidence="3 4">
    <name type="scientific">Niveomyces insectorum RCEF 264</name>
    <dbReference type="NCBI Taxonomy" id="1081102"/>
    <lineage>
        <taxon>Eukaryota</taxon>
        <taxon>Fungi</taxon>
        <taxon>Dikarya</taxon>
        <taxon>Ascomycota</taxon>
        <taxon>Pezizomycotina</taxon>
        <taxon>Sordariomycetes</taxon>
        <taxon>Hypocreomycetidae</taxon>
        <taxon>Hypocreales</taxon>
        <taxon>Cordycipitaceae</taxon>
        <taxon>Niveomyces</taxon>
    </lineage>
</organism>
<evidence type="ECO:0000259" key="2">
    <source>
        <dbReference type="PROSITE" id="PS52006"/>
    </source>
</evidence>
<feature type="region of interest" description="Disordered" evidence="1">
    <location>
        <begin position="251"/>
        <end position="299"/>
    </location>
</feature>
<name>A0A162MQF9_9HYPO</name>
<keyword evidence="4" id="KW-1185">Reference proteome</keyword>
<dbReference type="OrthoDB" id="5290283at2759"/>
<dbReference type="InterPro" id="IPR037398">
    <property type="entry name" value="Glyco_hydro_64_fam"/>
</dbReference>
<dbReference type="Proteomes" id="UP000076874">
    <property type="component" value="Unassembled WGS sequence"/>
</dbReference>
<protein>
    <submittedName>
        <fullName evidence="3">Glucanase b</fullName>
    </submittedName>
</protein>
<dbReference type="InterPro" id="IPR042517">
    <property type="entry name" value="Glyco_hydro_64_N_2"/>
</dbReference>
<evidence type="ECO:0000313" key="3">
    <source>
        <dbReference type="EMBL" id="OAA65230.1"/>
    </source>
</evidence>
<dbReference type="Pfam" id="PF16483">
    <property type="entry name" value="Glyco_hydro_64"/>
    <property type="match status" value="2"/>
</dbReference>
<dbReference type="AlphaFoldDB" id="A0A162MQF9"/>
<evidence type="ECO:0000256" key="1">
    <source>
        <dbReference type="SAM" id="MobiDB-lite"/>
    </source>
</evidence>
<dbReference type="PANTHER" id="PTHR38165">
    <property type="match status" value="1"/>
</dbReference>
<dbReference type="PROSITE" id="PS52006">
    <property type="entry name" value="GH64"/>
    <property type="match status" value="1"/>
</dbReference>
<proteinExistence type="predicted"/>
<dbReference type="InterPro" id="IPR032477">
    <property type="entry name" value="Glyco_hydro_64"/>
</dbReference>
<dbReference type="PANTHER" id="PTHR38165:SF1">
    <property type="entry name" value="GLUCANASE B"/>
    <property type="match status" value="1"/>
</dbReference>
<dbReference type="Gene3D" id="2.60.110.10">
    <property type="entry name" value="Thaumatin"/>
    <property type="match status" value="2"/>
</dbReference>
<feature type="domain" description="GH64" evidence="2">
    <location>
        <begin position="1"/>
        <end position="258"/>
    </location>
</feature>
<feature type="compositionally biased region" description="Acidic residues" evidence="1">
    <location>
        <begin position="276"/>
        <end position="292"/>
    </location>
</feature>
<dbReference type="EMBL" id="AZHD01000003">
    <property type="protein sequence ID" value="OAA65230.1"/>
    <property type="molecule type" value="Genomic_DNA"/>
</dbReference>
<sequence length="299" mass="31411">MPDSLVLHLQNQTRSSDVFAYVTGLALQHNNARVFVAANGRDLYFPQNPADPAATLQPLAADVAIPLGPPGHIVELTFLLNPGGPGGGAALVEPSVLNPSDANAGVDFAFAEFTLNADQLFANISYVDFVPRLPIALTLQHARDRDRDRDGSSVGGGGAPLVVGGEAFSRPTTADIFGCNSGPFVTRPGAAVRNAVIPRLAAAFQRGTLLTSAEQPAAEADAFYRTDPTNHYSRLVHAANVDGKGYAFAYDDVQADGGPDQSGKDGRDGESSQSGDSDEQDDDDDEDNEDDGGDGRRFL</sequence>
<dbReference type="STRING" id="1081102.A0A162MQF9"/>
<comment type="caution">
    <text evidence="3">The sequence shown here is derived from an EMBL/GenBank/DDBJ whole genome shotgun (WGS) entry which is preliminary data.</text>
</comment>
<gene>
    <name evidence="3" type="ORF">SPI_02017</name>
</gene>
<evidence type="ECO:0000313" key="4">
    <source>
        <dbReference type="Proteomes" id="UP000076874"/>
    </source>
</evidence>